<comment type="subcellular location">
    <subcellularLocation>
        <location evidence="1">Nucleus</location>
    </subcellularLocation>
</comment>
<dbReference type="InterPro" id="IPR030380">
    <property type="entry name" value="SAM_MeTfrase_DRM"/>
</dbReference>
<evidence type="ECO:0000256" key="4">
    <source>
        <dbReference type="ARBA" id="ARBA00022691"/>
    </source>
</evidence>
<evidence type="ECO:0000259" key="8">
    <source>
        <dbReference type="PROSITE" id="PS51680"/>
    </source>
</evidence>
<organism evidence="9 10">
    <name type="scientific">Rosa chinensis</name>
    <name type="common">China rose</name>
    <dbReference type="NCBI Taxonomy" id="74649"/>
    <lineage>
        <taxon>Eukaryota</taxon>
        <taxon>Viridiplantae</taxon>
        <taxon>Streptophyta</taxon>
        <taxon>Embryophyta</taxon>
        <taxon>Tracheophyta</taxon>
        <taxon>Spermatophyta</taxon>
        <taxon>Magnoliopsida</taxon>
        <taxon>eudicotyledons</taxon>
        <taxon>Gunneridae</taxon>
        <taxon>Pentapetalae</taxon>
        <taxon>rosids</taxon>
        <taxon>fabids</taxon>
        <taxon>Rosales</taxon>
        <taxon>Rosaceae</taxon>
        <taxon>Rosoideae</taxon>
        <taxon>Rosoideae incertae sedis</taxon>
        <taxon>Rosa</taxon>
    </lineage>
</organism>
<dbReference type="GO" id="GO:0005634">
    <property type="term" value="C:nucleus"/>
    <property type="evidence" value="ECO:0007669"/>
    <property type="project" value="UniProtKB-SubCell"/>
</dbReference>
<evidence type="ECO:0000313" key="9">
    <source>
        <dbReference type="EMBL" id="PRQ55834.1"/>
    </source>
</evidence>
<dbReference type="EC" id="2.1.1.37" evidence="9"/>
<keyword evidence="4" id="KW-0949">S-adenosyl-L-methionine</keyword>
<dbReference type="STRING" id="74649.A0A2P6SAZ7"/>
<keyword evidence="10" id="KW-1185">Reference proteome</keyword>
<evidence type="ECO:0000256" key="2">
    <source>
        <dbReference type="ARBA" id="ARBA00022603"/>
    </source>
</evidence>
<keyword evidence="2 9" id="KW-0489">Methyltransferase</keyword>
<evidence type="ECO:0000256" key="5">
    <source>
        <dbReference type="ARBA" id="ARBA00022737"/>
    </source>
</evidence>
<name>A0A2P6SAZ7_ROSCH</name>
<keyword evidence="5" id="KW-0677">Repeat</keyword>
<dbReference type="EMBL" id="PDCK01000039">
    <property type="protein sequence ID" value="PRQ55834.1"/>
    <property type="molecule type" value="Genomic_DNA"/>
</dbReference>
<evidence type="ECO:0000256" key="3">
    <source>
        <dbReference type="ARBA" id="ARBA00022679"/>
    </source>
</evidence>
<dbReference type="InterPro" id="IPR050390">
    <property type="entry name" value="C5-Methyltransferase"/>
</dbReference>
<gene>
    <name evidence="9" type="ORF">RchiOBHm_Chr1g0328991</name>
</gene>
<dbReference type="GO" id="GO:0003677">
    <property type="term" value="F:DNA binding"/>
    <property type="evidence" value="ECO:0007669"/>
    <property type="project" value="UniProtKB-KW"/>
</dbReference>
<dbReference type="PROSITE" id="PS51680">
    <property type="entry name" value="SAM_MT_DRM"/>
    <property type="match status" value="1"/>
</dbReference>
<dbReference type="InterPro" id="IPR029063">
    <property type="entry name" value="SAM-dependent_MTases_sf"/>
</dbReference>
<feature type="domain" description="SAM-dependent MTase DRM-type" evidence="8">
    <location>
        <begin position="106"/>
        <end position="202"/>
    </location>
</feature>
<dbReference type="GO" id="GO:0032259">
    <property type="term" value="P:methylation"/>
    <property type="evidence" value="ECO:0007669"/>
    <property type="project" value="UniProtKB-KW"/>
</dbReference>
<dbReference type="PANTHER" id="PTHR23068">
    <property type="entry name" value="DNA CYTOSINE-5- -METHYLTRANSFERASE 3-RELATED"/>
    <property type="match status" value="1"/>
</dbReference>
<dbReference type="GO" id="GO:0003886">
    <property type="term" value="F:DNA (cytosine-5-)-methyltransferase activity"/>
    <property type="evidence" value="ECO:0007669"/>
    <property type="project" value="UniProtKB-EC"/>
</dbReference>
<protein>
    <submittedName>
        <fullName evidence="9">Putative DNA (Cytosine-5-)-methyltransferase</fullName>
        <ecNumber evidence="9">2.1.1.37</ecNumber>
    </submittedName>
</protein>
<comment type="caution">
    <text evidence="9">The sequence shown here is derived from an EMBL/GenBank/DDBJ whole genome shotgun (WGS) entry which is preliminary data.</text>
</comment>
<evidence type="ECO:0000256" key="6">
    <source>
        <dbReference type="ARBA" id="ARBA00023125"/>
    </source>
</evidence>
<dbReference type="Proteomes" id="UP000238479">
    <property type="component" value="Chromosome 1"/>
</dbReference>
<evidence type="ECO:0000256" key="1">
    <source>
        <dbReference type="ARBA" id="ARBA00004123"/>
    </source>
</evidence>
<evidence type="ECO:0000313" key="10">
    <source>
        <dbReference type="Proteomes" id="UP000238479"/>
    </source>
</evidence>
<accession>A0A2P6SAZ7</accession>
<dbReference type="SUPFAM" id="SSF53335">
    <property type="entry name" value="S-adenosyl-L-methionine-dependent methyltransferases"/>
    <property type="match status" value="1"/>
</dbReference>
<dbReference type="Gene3D" id="3.40.50.150">
    <property type="entry name" value="Vaccinia Virus protein VP39"/>
    <property type="match status" value="1"/>
</dbReference>
<keyword evidence="7" id="KW-0539">Nucleus</keyword>
<keyword evidence="6" id="KW-0238">DNA-binding</keyword>
<reference evidence="9 10" key="1">
    <citation type="journal article" date="2018" name="Nat. Genet.">
        <title>The Rosa genome provides new insights in the design of modern roses.</title>
        <authorList>
            <person name="Bendahmane M."/>
        </authorList>
    </citation>
    <scope>NUCLEOTIDE SEQUENCE [LARGE SCALE GENOMIC DNA]</scope>
    <source>
        <strain evidence="10">cv. Old Blush</strain>
    </source>
</reference>
<keyword evidence="3 9" id="KW-0808">Transferase</keyword>
<dbReference type="PANTHER" id="PTHR23068:SF25">
    <property type="entry name" value="DNA (CYTOSINE-5)-METHYLTRANSFERASE DRM2"/>
    <property type="match status" value="1"/>
</dbReference>
<dbReference type="Gramene" id="PRQ55834">
    <property type="protein sequence ID" value="PRQ55834"/>
    <property type="gene ID" value="RchiOBHm_Chr1g0328991"/>
</dbReference>
<dbReference type="AlphaFoldDB" id="A0A2P6SAZ7"/>
<evidence type="ECO:0000256" key="7">
    <source>
        <dbReference type="ARBA" id="ARBA00023242"/>
    </source>
</evidence>
<proteinExistence type="predicted"/>
<sequence>MSLVKMGYSMAIERCGIDSSLVDFTDFISAAQISKAEDGHLPLEEMNHVHVWSEYPEKSKRKLCESSLLKRKRIIGHGNQIIGEDADAIHLPNPMVGFGTPDLCQIYQNLPKAAAGPPYFYYENVALTRKGVWSTMSCFLYDMKPEFVDPKYFCAAARKRGYVHNLPVKNRFPLVPLPPQTIFDAFPMTSGILFGERKSGPT</sequence>